<keyword evidence="5" id="KW-0472">Membrane</keyword>
<comment type="subcellular location">
    <subcellularLocation>
        <location evidence="1">Target cell membrane</location>
    </subcellularLocation>
</comment>
<keyword evidence="4" id="KW-0800">Toxin</keyword>
<proteinExistence type="predicted"/>
<keyword evidence="6" id="KW-0040">ANK repeat</keyword>
<organism evidence="7 8">
    <name type="scientific">Blomia tropicalis</name>
    <name type="common">Mite</name>
    <dbReference type="NCBI Taxonomy" id="40697"/>
    <lineage>
        <taxon>Eukaryota</taxon>
        <taxon>Metazoa</taxon>
        <taxon>Ecdysozoa</taxon>
        <taxon>Arthropoda</taxon>
        <taxon>Chelicerata</taxon>
        <taxon>Arachnida</taxon>
        <taxon>Acari</taxon>
        <taxon>Acariformes</taxon>
        <taxon>Sarcoptiformes</taxon>
        <taxon>Astigmata</taxon>
        <taxon>Glycyphagoidea</taxon>
        <taxon>Echimyopodidae</taxon>
        <taxon>Blomia</taxon>
    </lineage>
</organism>
<protein>
    <submittedName>
        <fullName evidence="7">Uncharacterized protein</fullName>
    </submittedName>
</protein>
<dbReference type="Proteomes" id="UP001142055">
    <property type="component" value="Chromosome 2"/>
</dbReference>
<dbReference type="GO" id="GO:0006887">
    <property type="term" value="P:exocytosis"/>
    <property type="evidence" value="ECO:0007669"/>
    <property type="project" value="UniProtKB-KW"/>
</dbReference>
<feature type="repeat" description="ANK" evidence="6">
    <location>
        <begin position="86"/>
        <end position="118"/>
    </location>
</feature>
<dbReference type="SUPFAM" id="SSF48403">
    <property type="entry name" value="Ankyrin repeat"/>
    <property type="match status" value="1"/>
</dbReference>
<keyword evidence="4" id="KW-0638">Presynaptic neurotoxin</keyword>
<dbReference type="GO" id="GO:0044231">
    <property type="term" value="C:host cell presynaptic membrane"/>
    <property type="evidence" value="ECO:0007669"/>
    <property type="project" value="UniProtKB-KW"/>
</dbReference>
<evidence type="ECO:0000256" key="5">
    <source>
        <dbReference type="ARBA" id="ARBA00023298"/>
    </source>
</evidence>
<keyword evidence="3" id="KW-1052">Target cell membrane</keyword>
<dbReference type="PROSITE" id="PS50297">
    <property type="entry name" value="ANK_REP_REGION"/>
    <property type="match status" value="1"/>
</dbReference>
<evidence type="ECO:0000313" key="8">
    <source>
        <dbReference type="Proteomes" id="UP001142055"/>
    </source>
</evidence>
<keyword evidence="5" id="KW-1053">Target membrane</keyword>
<dbReference type="EMBL" id="JAPWDV010000002">
    <property type="protein sequence ID" value="KAJ6221015.1"/>
    <property type="molecule type" value="Genomic_DNA"/>
</dbReference>
<dbReference type="PROSITE" id="PS50088">
    <property type="entry name" value="ANK_REPEAT"/>
    <property type="match status" value="1"/>
</dbReference>
<evidence type="ECO:0000256" key="1">
    <source>
        <dbReference type="ARBA" id="ARBA00004175"/>
    </source>
</evidence>
<reference evidence="7" key="1">
    <citation type="submission" date="2022-12" db="EMBL/GenBank/DDBJ databases">
        <title>Genome assemblies of Blomia tropicalis.</title>
        <authorList>
            <person name="Cui Y."/>
        </authorList>
    </citation>
    <scope>NUCLEOTIDE SEQUENCE</scope>
    <source>
        <tissue evidence="7">Adult mites</tissue>
    </source>
</reference>
<keyword evidence="2" id="KW-0268">Exocytosis</keyword>
<dbReference type="AlphaFoldDB" id="A0A9Q0MC55"/>
<name>A0A9Q0MC55_BLOTA</name>
<keyword evidence="8" id="KW-1185">Reference proteome</keyword>
<evidence type="ECO:0000256" key="4">
    <source>
        <dbReference type="ARBA" id="ARBA00023028"/>
    </source>
</evidence>
<dbReference type="Gene3D" id="1.25.40.20">
    <property type="entry name" value="Ankyrin repeat-containing domain"/>
    <property type="match status" value="1"/>
</dbReference>
<evidence type="ECO:0000256" key="6">
    <source>
        <dbReference type="PROSITE-ProRule" id="PRU00023"/>
    </source>
</evidence>
<dbReference type="InterPro" id="IPR002110">
    <property type="entry name" value="Ankyrin_rpt"/>
</dbReference>
<dbReference type="GO" id="GO:0044218">
    <property type="term" value="C:other organism cell membrane"/>
    <property type="evidence" value="ECO:0007669"/>
    <property type="project" value="UniProtKB-KW"/>
</dbReference>
<gene>
    <name evidence="7" type="ORF">RDWZM_006827</name>
</gene>
<evidence type="ECO:0000313" key="7">
    <source>
        <dbReference type="EMBL" id="KAJ6221015.1"/>
    </source>
</evidence>
<comment type="caution">
    <text evidence="7">The sequence shown here is derived from an EMBL/GenBank/DDBJ whole genome shotgun (WGS) entry which is preliminary data.</text>
</comment>
<keyword evidence="4" id="KW-0528">Neurotoxin</keyword>
<evidence type="ECO:0000256" key="3">
    <source>
        <dbReference type="ARBA" id="ARBA00022537"/>
    </source>
</evidence>
<dbReference type="InterPro" id="IPR036770">
    <property type="entry name" value="Ankyrin_rpt-contain_sf"/>
</dbReference>
<accession>A0A9Q0MC55</accession>
<sequence length="511" mass="60237">MDRLLLHQLIGVLTKSSETCDFERMCNLFDRLLTITNDSSIYGQVLWYSCSQPTKKQFTNFIISRFVENQSRLPISSIVNYKHTYESLSALQLVSRHGDVDLINLLLQLGANVWKSSTHGKVAFHFAAKNAEQDGISSIIIETIRVLCQHMNDEPLANELFRKFAIVPAAIETNSSVIVQTVLSQMRTPFEMRLLIQYYEHSLQAMVDSDVIDCILKQIKKVCKQDIFMQSPIDLAMQYNNLHAMRLSIDLGFKCSDQFVDNIFLHLRRTLISERQPHLFTNAYKCFRYLIDQIIERCENDENNRILNLLHNLIEYKFSFKVCHRLNEPEVVVNGNYLTFSLLNHCGSISRCLSHMPIPIQFQVENNLLKYYRFSRHDEPVLQYLIQQNRLHFELSQNKIMTFFEQNCYPLYDITIRDSNEEVYERPDNSNDEYVLDKIRFQHFKQWLNKFCFEVQSLTTLSRNVIIHHYLNNFNGDWNVSNLKSTMLTIGRIRYLKQYFGNSMFDHIFNE</sequence>
<evidence type="ECO:0000256" key="2">
    <source>
        <dbReference type="ARBA" id="ARBA00022483"/>
    </source>
</evidence>